<evidence type="ECO:0000256" key="5">
    <source>
        <dbReference type="SAM" id="Phobius"/>
    </source>
</evidence>
<feature type="transmembrane region" description="Helical" evidence="5">
    <location>
        <begin position="66"/>
        <end position="85"/>
    </location>
</feature>
<feature type="transmembrane region" description="Helical" evidence="5">
    <location>
        <begin position="106"/>
        <end position="131"/>
    </location>
</feature>
<keyword evidence="4 5" id="KW-0472">Membrane</keyword>
<dbReference type="GO" id="GO:0016020">
    <property type="term" value="C:membrane"/>
    <property type="evidence" value="ECO:0007669"/>
    <property type="project" value="UniProtKB-SubCell"/>
</dbReference>
<keyword evidence="3 5" id="KW-1133">Transmembrane helix</keyword>
<dbReference type="PROSITE" id="PS51012">
    <property type="entry name" value="ABC_TM2"/>
    <property type="match status" value="1"/>
</dbReference>
<dbReference type="AlphaFoldDB" id="A0A6L9SES2"/>
<dbReference type="InterPro" id="IPR051784">
    <property type="entry name" value="Nod_factor_ABC_transporter"/>
</dbReference>
<evidence type="ECO:0000313" key="8">
    <source>
        <dbReference type="Proteomes" id="UP000475214"/>
    </source>
</evidence>
<dbReference type="GO" id="GO:0140359">
    <property type="term" value="F:ABC-type transporter activity"/>
    <property type="evidence" value="ECO:0007669"/>
    <property type="project" value="InterPro"/>
</dbReference>
<protein>
    <submittedName>
        <fullName evidence="7">ABC transporter permease</fullName>
    </submittedName>
</protein>
<feature type="transmembrane region" description="Helical" evidence="5">
    <location>
        <begin position="29"/>
        <end position="46"/>
    </location>
</feature>
<dbReference type="RefSeq" id="WP_163742012.1">
    <property type="nucleotide sequence ID" value="NZ_JAAGOA010000018.1"/>
</dbReference>
<evidence type="ECO:0000256" key="1">
    <source>
        <dbReference type="ARBA" id="ARBA00004141"/>
    </source>
</evidence>
<evidence type="ECO:0000256" key="4">
    <source>
        <dbReference type="ARBA" id="ARBA00023136"/>
    </source>
</evidence>
<evidence type="ECO:0000256" key="3">
    <source>
        <dbReference type="ARBA" id="ARBA00022989"/>
    </source>
</evidence>
<reference evidence="7 8" key="1">
    <citation type="submission" date="2020-02" db="EMBL/GenBank/DDBJ databases">
        <authorList>
            <person name="Li X.-J."/>
            <person name="Han X.-M."/>
        </authorList>
    </citation>
    <scope>NUCLEOTIDE SEQUENCE [LARGE SCALE GENOMIC DNA]</scope>
    <source>
        <strain evidence="7 8">CCTCC AB 2017055</strain>
    </source>
</reference>
<dbReference type="EMBL" id="JAAGOA010000018">
    <property type="protein sequence ID" value="NEE02972.1"/>
    <property type="molecule type" value="Genomic_DNA"/>
</dbReference>
<dbReference type="PANTHER" id="PTHR43229:SF2">
    <property type="entry name" value="NODULATION PROTEIN J"/>
    <property type="match status" value="1"/>
</dbReference>
<evidence type="ECO:0000256" key="2">
    <source>
        <dbReference type="ARBA" id="ARBA00022692"/>
    </source>
</evidence>
<dbReference type="Pfam" id="PF12698">
    <property type="entry name" value="ABC2_membrane_3"/>
    <property type="match status" value="1"/>
</dbReference>
<feature type="transmembrane region" description="Helical" evidence="5">
    <location>
        <begin position="175"/>
        <end position="195"/>
    </location>
</feature>
<organism evidence="7 8">
    <name type="scientific">Phytoactinopolyspora halotolerans</name>
    <dbReference type="NCBI Taxonomy" id="1981512"/>
    <lineage>
        <taxon>Bacteria</taxon>
        <taxon>Bacillati</taxon>
        <taxon>Actinomycetota</taxon>
        <taxon>Actinomycetes</taxon>
        <taxon>Jiangellales</taxon>
        <taxon>Jiangellaceae</taxon>
        <taxon>Phytoactinopolyspora</taxon>
    </lineage>
</organism>
<feature type="domain" description="ABC transmembrane type-2" evidence="6">
    <location>
        <begin position="27"/>
        <end position="263"/>
    </location>
</feature>
<evidence type="ECO:0000313" key="7">
    <source>
        <dbReference type="EMBL" id="NEE02972.1"/>
    </source>
</evidence>
<accession>A0A6L9SES2</accession>
<evidence type="ECO:0000259" key="6">
    <source>
        <dbReference type="PROSITE" id="PS51012"/>
    </source>
</evidence>
<comment type="caution">
    <text evidence="7">The sequence shown here is derived from an EMBL/GenBank/DDBJ whole genome shotgun (WGS) entry which is preliminary data.</text>
</comment>
<comment type="subcellular location">
    <subcellularLocation>
        <location evidence="1">Membrane</location>
        <topology evidence="1">Multi-pass membrane protein</topology>
    </subcellularLocation>
</comment>
<gene>
    <name evidence="7" type="ORF">G1H10_22670</name>
</gene>
<name>A0A6L9SES2_9ACTN</name>
<keyword evidence="2 5" id="KW-0812">Transmembrane</keyword>
<proteinExistence type="predicted"/>
<keyword evidence="8" id="KW-1185">Reference proteome</keyword>
<dbReference type="PANTHER" id="PTHR43229">
    <property type="entry name" value="NODULATION PROTEIN J"/>
    <property type="match status" value="1"/>
</dbReference>
<sequence>MNPTIYACRLGLSRGWIETKNNTRTVDEWGWYVAVALVFAVVLFFQRDSTVEGTTQSLASVVLPSILGMMVAWSGILGPSGMLTVEREDGTLLRAKATPHGMVGYVVAKLVVIALATAVMLAIILAAGLIFVTELLDTPVTGWLGLLGFAALGLLATLPWGALIGSQVSNPQASFGLSMLPIATLSAISGIFYPITALAEWLQVVAQVFPMYWLGHGIRWALLPDDAAGAEIGEAWRLWEAVGVLSAWAVVGLLLAPPVLRRMARRESGSALEERRQQAMQRYGM</sequence>
<dbReference type="Proteomes" id="UP000475214">
    <property type="component" value="Unassembled WGS sequence"/>
</dbReference>
<dbReference type="InterPro" id="IPR013525">
    <property type="entry name" value="ABC2_TM"/>
</dbReference>
<feature type="transmembrane region" description="Helical" evidence="5">
    <location>
        <begin position="241"/>
        <end position="260"/>
    </location>
</feature>
<feature type="transmembrane region" description="Helical" evidence="5">
    <location>
        <begin position="143"/>
        <end position="163"/>
    </location>
</feature>
<dbReference type="InterPro" id="IPR047817">
    <property type="entry name" value="ABC2_TM_bact-type"/>
</dbReference>